<reference evidence="4 5" key="2">
    <citation type="submission" date="2024-05" db="EMBL/GenBank/DDBJ databases">
        <authorList>
            <person name="Chen Y."/>
            <person name="Shah S."/>
            <person name="Dougan E. K."/>
            <person name="Thang M."/>
            <person name="Chan C."/>
        </authorList>
    </citation>
    <scope>NUCLEOTIDE SEQUENCE [LARGE SCALE GENOMIC DNA]</scope>
</reference>
<comment type="caution">
    <text evidence="3">The sequence shown here is derived from an EMBL/GenBank/DDBJ whole genome shotgun (WGS) entry which is preliminary data.</text>
</comment>
<feature type="region of interest" description="Disordered" evidence="1">
    <location>
        <begin position="657"/>
        <end position="696"/>
    </location>
</feature>
<evidence type="ECO:0000256" key="1">
    <source>
        <dbReference type="SAM" id="MobiDB-lite"/>
    </source>
</evidence>
<dbReference type="EMBL" id="CAMXCT010000784">
    <property type="protein sequence ID" value="CAI3983252.1"/>
    <property type="molecule type" value="Genomic_DNA"/>
</dbReference>
<feature type="compositionally biased region" description="Basic residues" evidence="1">
    <location>
        <begin position="674"/>
        <end position="683"/>
    </location>
</feature>
<evidence type="ECO:0000313" key="4">
    <source>
        <dbReference type="EMBL" id="CAL4770564.1"/>
    </source>
</evidence>
<dbReference type="OrthoDB" id="433052at2759"/>
<accession>A0A9P1C0L9</accession>
<reference evidence="3" key="1">
    <citation type="submission" date="2022-10" db="EMBL/GenBank/DDBJ databases">
        <authorList>
            <person name="Chen Y."/>
            <person name="Dougan E. K."/>
            <person name="Chan C."/>
            <person name="Rhodes N."/>
            <person name="Thang M."/>
        </authorList>
    </citation>
    <scope>NUCLEOTIDE SEQUENCE</scope>
</reference>
<evidence type="ECO:0000313" key="3">
    <source>
        <dbReference type="EMBL" id="CAI3983252.1"/>
    </source>
</evidence>
<evidence type="ECO:0000256" key="2">
    <source>
        <dbReference type="SAM" id="Phobius"/>
    </source>
</evidence>
<protein>
    <submittedName>
        <fullName evidence="4">Vacuolar membrane protein</fullName>
    </submittedName>
</protein>
<dbReference type="EMBL" id="CAMXCT030000784">
    <property type="protein sequence ID" value="CAL4770564.1"/>
    <property type="molecule type" value="Genomic_DNA"/>
</dbReference>
<proteinExistence type="predicted"/>
<organism evidence="3">
    <name type="scientific">Cladocopium goreaui</name>
    <dbReference type="NCBI Taxonomy" id="2562237"/>
    <lineage>
        <taxon>Eukaryota</taxon>
        <taxon>Sar</taxon>
        <taxon>Alveolata</taxon>
        <taxon>Dinophyceae</taxon>
        <taxon>Suessiales</taxon>
        <taxon>Symbiodiniaceae</taxon>
        <taxon>Cladocopium</taxon>
    </lineage>
</organism>
<feature type="region of interest" description="Disordered" evidence="1">
    <location>
        <begin position="388"/>
        <end position="409"/>
    </location>
</feature>
<feature type="compositionally biased region" description="Basic and acidic residues" evidence="1">
    <location>
        <begin position="660"/>
        <end position="673"/>
    </location>
</feature>
<feature type="transmembrane region" description="Helical" evidence="2">
    <location>
        <begin position="30"/>
        <end position="56"/>
    </location>
</feature>
<gene>
    <name evidence="3" type="ORF">C1SCF055_LOCUS10876</name>
</gene>
<dbReference type="AlphaFoldDB" id="A0A9P1C0L9"/>
<keyword evidence="2" id="KW-0812">Transmembrane</keyword>
<sequence>MGALLWADFVREIRLLFGASASGDCQGFSALFLVFVALVSSLGGLVFGILIAALIFSPGCRQLVGFALQTAASFLLPNRPQTLRPNLDLRGETPLAGPRASATSVADRRALLERELLVARSPQDFLALDLQVVEHLLPRLRADCRGGWTPAARLGRAYRAGLIARSNLAGDPVFLESPSIPLRNTVYVVLRGRPGQRAGWTTEFAVYARAVSGGNQSPFHPDSVSHAFATRTEVEAYLLGAEVDPFFQEEGLAEEDRLFASTQAEVQMETTRGRAVGQVPVLLVDVPWEYSSFFTRAPALRGEAARQLLRFQHQGGVVRPTKAALIEAANAWVTSHMDEDTAGDYASAESGADMPPLIPVEEDGHVEQLQQRIAELEAELAVRPRVPAGAPERATSRPAPMLGGTPTAAADPHVMEKLRMLAGGERQLGATEDEELEEAIVASLAEMQDPVHRLVALQMKQNALLSKQLQGKQQTDLLAAVLMPHTETGSSSSSGMKGCLARDAYVRVMNDLHKVAQVAEENALAELGWDSGGATPGLMREYVERRMPLGDLRQMTQFAYLMAAAWESGHRLQNRELQAWAVKALLYVEQSAIDNGRTQMGWLLTGQAEPNYQICQWNKARAGLRLFARLAAPAWISANVSYMRDLDFIEQKLKAAGPTKEVKEEEKEKDKPPRKFPPKKNKGQGKGEDSTTTAAA</sequence>
<keyword evidence="2" id="KW-0472">Membrane</keyword>
<keyword evidence="2" id="KW-1133">Transmembrane helix</keyword>
<evidence type="ECO:0000313" key="5">
    <source>
        <dbReference type="Proteomes" id="UP001152797"/>
    </source>
</evidence>
<dbReference type="EMBL" id="CAMXCT020000784">
    <property type="protein sequence ID" value="CAL1136627.1"/>
    <property type="molecule type" value="Genomic_DNA"/>
</dbReference>
<name>A0A9P1C0L9_9DINO</name>
<keyword evidence="5" id="KW-1185">Reference proteome</keyword>
<dbReference type="Proteomes" id="UP001152797">
    <property type="component" value="Unassembled WGS sequence"/>
</dbReference>